<keyword evidence="4" id="KW-1185">Reference proteome</keyword>
<dbReference type="Proteomes" id="UP001054945">
    <property type="component" value="Unassembled WGS sequence"/>
</dbReference>
<dbReference type="InterPro" id="IPR031941">
    <property type="entry name" value="DUF4773"/>
</dbReference>
<keyword evidence="1" id="KW-0472">Membrane</keyword>
<dbReference type="EMBL" id="BPLR01002581">
    <property type="protein sequence ID" value="GIX75355.1"/>
    <property type="molecule type" value="Genomic_DNA"/>
</dbReference>
<dbReference type="AlphaFoldDB" id="A0AAV4MSJ5"/>
<gene>
    <name evidence="3" type="primary">AVEN_193884_1</name>
    <name evidence="3" type="ORF">CEXT_502711</name>
</gene>
<sequence>MAVKAPARHEASGFVHFVPLPSRNGKLEFCKSEEFHSELSLLCGALTSGSLLVICWFMDIMVVRIFFVLLLFSTGDATALRRPDDSCACADFECECCAYLRIPEIGLNHEGEEEIKEMKEEIKELLHASRVSARKLRNSTVFHNQQQNSSKYFDISEAPPPLCVSVPFLKQFGYLCLELHTVDVSGSRFAACARVDVAVWPFCASRFELGCFDTTGPPSPPHKDTEAVKYTNYDISQDPTFPWQVKVCSGAGRSSQVALGLAAFLAILHSVKKSHDIGSC</sequence>
<evidence type="ECO:0000259" key="2">
    <source>
        <dbReference type="Pfam" id="PF15998"/>
    </source>
</evidence>
<feature type="domain" description="DUF4773" evidence="2">
    <location>
        <begin position="87"/>
        <end position="214"/>
    </location>
</feature>
<keyword evidence="1" id="KW-1133">Transmembrane helix</keyword>
<accession>A0AAV4MSJ5</accession>
<dbReference type="Pfam" id="PF15998">
    <property type="entry name" value="DUF4773"/>
    <property type="match status" value="1"/>
</dbReference>
<evidence type="ECO:0000313" key="4">
    <source>
        <dbReference type="Proteomes" id="UP001054945"/>
    </source>
</evidence>
<proteinExistence type="predicted"/>
<organism evidence="3 4">
    <name type="scientific">Caerostris extrusa</name>
    <name type="common">Bark spider</name>
    <name type="synonym">Caerostris bankana</name>
    <dbReference type="NCBI Taxonomy" id="172846"/>
    <lineage>
        <taxon>Eukaryota</taxon>
        <taxon>Metazoa</taxon>
        <taxon>Ecdysozoa</taxon>
        <taxon>Arthropoda</taxon>
        <taxon>Chelicerata</taxon>
        <taxon>Arachnida</taxon>
        <taxon>Araneae</taxon>
        <taxon>Araneomorphae</taxon>
        <taxon>Entelegynae</taxon>
        <taxon>Araneoidea</taxon>
        <taxon>Araneidae</taxon>
        <taxon>Caerostris</taxon>
    </lineage>
</organism>
<comment type="caution">
    <text evidence="3">The sequence shown here is derived from an EMBL/GenBank/DDBJ whole genome shotgun (WGS) entry which is preliminary data.</text>
</comment>
<evidence type="ECO:0000313" key="3">
    <source>
        <dbReference type="EMBL" id="GIX75355.1"/>
    </source>
</evidence>
<name>A0AAV4MSJ5_CAEEX</name>
<feature type="transmembrane region" description="Helical" evidence="1">
    <location>
        <begin position="51"/>
        <end position="72"/>
    </location>
</feature>
<protein>
    <submittedName>
        <fullName evidence="3">DUF4773 domain-containing protein</fullName>
    </submittedName>
</protein>
<evidence type="ECO:0000256" key="1">
    <source>
        <dbReference type="SAM" id="Phobius"/>
    </source>
</evidence>
<keyword evidence="1" id="KW-0812">Transmembrane</keyword>
<reference evidence="3 4" key="1">
    <citation type="submission" date="2021-06" db="EMBL/GenBank/DDBJ databases">
        <title>Caerostris extrusa draft genome.</title>
        <authorList>
            <person name="Kono N."/>
            <person name="Arakawa K."/>
        </authorList>
    </citation>
    <scope>NUCLEOTIDE SEQUENCE [LARGE SCALE GENOMIC DNA]</scope>
</reference>